<proteinExistence type="predicted"/>
<accession>A0ABQ7D3T9</accession>
<comment type="caution">
    <text evidence="1">The sequence shown here is derived from an EMBL/GenBank/DDBJ whole genome shotgun (WGS) entry which is preliminary data.</text>
</comment>
<organism evidence="1 2">
    <name type="scientific">Brassica cretica</name>
    <name type="common">Mustard</name>
    <dbReference type="NCBI Taxonomy" id="69181"/>
    <lineage>
        <taxon>Eukaryota</taxon>
        <taxon>Viridiplantae</taxon>
        <taxon>Streptophyta</taxon>
        <taxon>Embryophyta</taxon>
        <taxon>Tracheophyta</taxon>
        <taxon>Spermatophyta</taxon>
        <taxon>Magnoliopsida</taxon>
        <taxon>eudicotyledons</taxon>
        <taxon>Gunneridae</taxon>
        <taxon>Pentapetalae</taxon>
        <taxon>rosids</taxon>
        <taxon>malvids</taxon>
        <taxon>Brassicales</taxon>
        <taxon>Brassicaceae</taxon>
        <taxon>Brassiceae</taxon>
        <taxon>Brassica</taxon>
    </lineage>
</organism>
<sequence length="133" mass="15732">MEGSSMFLRRIILEIPDDYVSRPYSPTHSYSKDNIEELLYDIETGRDKMFDEFYRNIDDIYFPLVNPVAALEGQMEMEALKMKIDSPHETIRRQQDHITKDQEAIKSFVGIWFEMSKDDVDTCFPTSRHLPPY</sequence>
<gene>
    <name evidence="1" type="ORF">DY000_02016122</name>
</gene>
<dbReference type="Proteomes" id="UP000266723">
    <property type="component" value="Unassembled WGS sequence"/>
</dbReference>
<keyword evidence="2" id="KW-1185">Reference proteome</keyword>
<evidence type="ECO:0000313" key="1">
    <source>
        <dbReference type="EMBL" id="KAF3567057.1"/>
    </source>
</evidence>
<evidence type="ECO:0000313" key="2">
    <source>
        <dbReference type="Proteomes" id="UP000266723"/>
    </source>
</evidence>
<name>A0ABQ7D3T9_BRACR</name>
<reference evidence="1 2" key="1">
    <citation type="journal article" date="2020" name="BMC Genomics">
        <title>Intraspecific diversification of the crop wild relative Brassica cretica Lam. using demographic model selection.</title>
        <authorList>
            <person name="Kioukis A."/>
            <person name="Michalopoulou V.A."/>
            <person name="Briers L."/>
            <person name="Pirintsos S."/>
            <person name="Studholme D.J."/>
            <person name="Pavlidis P."/>
            <person name="Sarris P.F."/>
        </authorList>
    </citation>
    <scope>NUCLEOTIDE SEQUENCE [LARGE SCALE GENOMIC DNA]</scope>
    <source>
        <strain evidence="2">cv. PFS-1207/04</strain>
    </source>
</reference>
<protein>
    <submittedName>
        <fullName evidence="1">Uncharacterized protein</fullName>
    </submittedName>
</protein>
<dbReference type="EMBL" id="QGKV02000759">
    <property type="protein sequence ID" value="KAF3567057.1"/>
    <property type="molecule type" value="Genomic_DNA"/>
</dbReference>